<evidence type="ECO:0000259" key="6">
    <source>
        <dbReference type="Pfam" id="PF00361"/>
    </source>
</evidence>
<keyword evidence="4 5" id="KW-0472">Membrane</keyword>
<feature type="transmembrane region" description="Helical" evidence="5">
    <location>
        <begin position="398"/>
        <end position="419"/>
    </location>
</feature>
<dbReference type="Proteomes" id="UP000247586">
    <property type="component" value="Chromosome"/>
</dbReference>
<reference evidence="7" key="1">
    <citation type="submission" date="2018-05" db="EMBL/GenBank/DDBJ databases">
        <title>Complete Genome Sequences of Extremely Thermoacidophilic, Metal-Mobilizing Type-Strain Members of the Archaeal Family Sulfolobaceae: Acidianus brierleyi DSM-1651T, Acidianus sulfidivorans DSM-18786T, Metallosphaera hakonensis DSM-7519T, and Metallosphaera prunae DSM-10039T.</title>
        <authorList>
            <person name="Counts J.A."/>
            <person name="Kelly R.M."/>
        </authorList>
    </citation>
    <scope>NUCLEOTIDE SEQUENCE [LARGE SCALE GENOMIC DNA]</scope>
    <source>
        <strain evidence="7">HO1-1</strain>
    </source>
</reference>
<dbReference type="KEGG" id="mhk:DFR87_09010"/>
<feature type="transmembrane region" description="Helical" evidence="5">
    <location>
        <begin position="295"/>
        <end position="316"/>
    </location>
</feature>
<dbReference type="EMBL" id="CP029287">
    <property type="protein sequence ID" value="AWR99808.1"/>
    <property type="molecule type" value="Genomic_DNA"/>
</dbReference>
<feature type="transmembrane region" description="Helical" evidence="5">
    <location>
        <begin position="158"/>
        <end position="178"/>
    </location>
</feature>
<evidence type="ECO:0000256" key="1">
    <source>
        <dbReference type="ARBA" id="ARBA00004141"/>
    </source>
</evidence>
<organism evidence="7 8">
    <name type="scientific">Metallosphaera hakonensis JCM 8857 = DSM 7519</name>
    <dbReference type="NCBI Taxonomy" id="1293036"/>
    <lineage>
        <taxon>Archaea</taxon>
        <taxon>Thermoproteota</taxon>
        <taxon>Thermoprotei</taxon>
        <taxon>Sulfolobales</taxon>
        <taxon>Sulfolobaceae</taxon>
        <taxon>Metallosphaera</taxon>
    </lineage>
</organism>
<name>A0A2U9IUV5_9CREN</name>
<feature type="transmembrane region" description="Helical" evidence="5">
    <location>
        <begin position="6"/>
        <end position="26"/>
    </location>
</feature>
<dbReference type="AlphaFoldDB" id="A0A2U9IUV5"/>
<dbReference type="GeneID" id="36835478"/>
<proteinExistence type="predicted"/>
<comment type="subcellular location">
    <subcellularLocation>
        <location evidence="1">Membrane</location>
        <topology evidence="1">Multi-pass membrane protein</topology>
    </subcellularLocation>
</comment>
<feature type="domain" description="NADH:quinone oxidoreductase/Mrp antiporter transmembrane" evidence="6">
    <location>
        <begin position="122"/>
        <end position="408"/>
    </location>
</feature>
<feature type="transmembrane region" description="Helical" evidence="5">
    <location>
        <begin position="127"/>
        <end position="146"/>
    </location>
</feature>
<feature type="transmembrane region" description="Helical" evidence="5">
    <location>
        <begin position="322"/>
        <end position="343"/>
    </location>
</feature>
<feature type="transmembrane region" description="Helical" evidence="5">
    <location>
        <begin position="230"/>
        <end position="251"/>
    </location>
</feature>
<keyword evidence="2 5" id="KW-0812">Transmembrane</keyword>
<gene>
    <name evidence="7" type="ORF">DFR87_09010</name>
</gene>
<feature type="transmembrane region" description="Helical" evidence="5">
    <location>
        <begin position="440"/>
        <end position="461"/>
    </location>
</feature>
<keyword evidence="3 5" id="KW-1133">Transmembrane helix</keyword>
<dbReference type="NCBIfam" id="NF004445">
    <property type="entry name" value="PRK05777.2-3"/>
    <property type="match status" value="1"/>
</dbReference>
<keyword evidence="8" id="KW-1185">Reference proteome</keyword>
<accession>A0A2U9IUV5</accession>
<evidence type="ECO:0000256" key="3">
    <source>
        <dbReference type="ARBA" id="ARBA00022989"/>
    </source>
</evidence>
<evidence type="ECO:0000313" key="8">
    <source>
        <dbReference type="Proteomes" id="UP000247586"/>
    </source>
</evidence>
<dbReference type="OrthoDB" id="29144at2157"/>
<feature type="transmembrane region" description="Helical" evidence="5">
    <location>
        <begin position="263"/>
        <end position="283"/>
    </location>
</feature>
<dbReference type="PANTHER" id="PTHR22773">
    <property type="entry name" value="NADH DEHYDROGENASE"/>
    <property type="match status" value="1"/>
</dbReference>
<evidence type="ECO:0000256" key="5">
    <source>
        <dbReference type="SAM" id="Phobius"/>
    </source>
</evidence>
<feature type="transmembrane region" description="Helical" evidence="5">
    <location>
        <begin position="38"/>
        <end position="60"/>
    </location>
</feature>
<dbReference type="STRING" id="1293036.GCA_001315825_00759"/>
<evidence type="ECO:0000256" key="4">
    <source>
        <dbReference type="ARBA" id="ARBA00023136"/>
    </source>
</evidence>
<dbReference type="RefSeq" id="WP_110369376.1">
    <property type="nucleotide sequence ID" value="NZ_CP029287.2"/>
</dbReference>
<sequence>MNYLLYLPIIIPSLLILFSSIAVLFMDRDEGSYERALGLTYGTLVITLAVIIVSLSLGMYGPMFSSSLYLDVPGYLLSIATVVGTLIAITGLGGHMKDWKTRSSMLSLMMLTDLGVIYMSFAYNVLVILTGWAIASAATYAITMLRKDRKSVEAGIKYLILGLVSSSFMILGFAAYVVATGTLSLEFSSVVYPDLLVLGVALLAVSFLFKIGAFPFQGWLPDVYTMADRGSISFVSSVGKLVGIVPLLKILTMGDPTYQEEVAVIALFATISILSMVVGNIVAYSRSDVASILSFSSIAQVGFILIGFAVIQINAALAEVGIFTQILAYVIAQAGLFNFLGHLEKISGTTNLEGLRGIAKGDRSLATASTILLLSLLGIPPILGFWGKLFLFESAYTLPWLVVIGVINSAASAGYYIPVIREMFREGSFKVIRSGERNSVIIAAVLSIIVGVLAPLILVVFG</sequence>
<evidence type="ECO:0000313" key="7">
    <source>
        <dbReference type="EMBL" id="AWR99808.1"/>
    </source>
</evidence>
<feature type="transmembrane region" description="Helical" evidence="5">
    <location>
        <begin position="364"/>
        <end position="386"/>
    </location>
</feature>
<feature type="transmembrane region" description="Helical" evidence="5">
    <location>
        <begin position="190"/>
        <end position="209"/>
    </location>
</feature>
<protein>
    <submittedName>
        <fullName evidence="7">NADH-quinone oxidoreductase subunit NuoN</fullName>
    </submittedName>
</protein>
<dbReference type="GO" id="GO:0016020">
    <property type="term" value="C:membrane"/>
    <property type="evidence" value="ECO:0007669"/>
    <property type="project" value="UniProtKB-SubCell"/>
</dbReference>
<feature type="transmembrane region" description="Helical" evidence="5">
    <location>
        <begin position="72"/>
        <end position="92"/>
    </location>
</feature>
<evidence type="ECO:0000256" key="2">
    <source>
        <dbReference type="ARBA" id="ARBA00022692"/>
    </source>
</evidence>
<dbReference type="Pfam" id="PF00361">
    <property type="entry name" value="Proton_antipo_M"/>
    <property type="match status" value="1"/>
</dbReference>
<dbReference type="InterPro" id="IPR001750">
    <property type="entry name" value="ND/Mrp_TM"/>
</dbReference>